<dbReference type="STRING" id="47427.A0A2H3DHW5"/>
<keyword evidence="3" id="KW-1185">Reference proteome</keyword>
<reference evidence="3" key="1">
    <citation type="journal article" date="2017" name="Nat. Ecol. Evol.">
        <title>Genome expansion and lineage-specific genetic innovations in the forest pathogenic fungi Armillaria.</title>
        <authorList>
            <person name="Sipos G."/>
            <person name="Prasanna A.N."/>
            <person name="Walter M.C."/>
            <person name="O'Connor E."/>
            <person name="Balint B."/>
            <person name="Krizsan K."/>
            <person name="Kiss B."/>
            <person name="Hess J."/>
            <person name="Varga T."/>
            <person name="Slot J."/>
            <person name="Riley R."/>
            <person name="Boka B."/>
            <person name="Rigling D."/>
            <person name="Barry K."/>
            <person name="Lee J."/>
            <person name="Mihaltcheva S."/>
            <person name="LaButti K."/>
            <person name="Lipzen A."/>
            <person name="Waldron R."/>
            <person name="Moloney N.M."/>
            <person name="Sperisen C."/>
            <person name="Kredics L."/>
            <person name="Vagvoelgyi C."/>
            <person name="Patrignani A."/>
            <person name="Fitzpatrick D."/>
            <person name="Nagy I."/>
            <person name="Doyle S."/>
            <person name="Anderson J.B."/>
            <person name="Grigoriev I.V."/>
            <person name="Gueldener U."/>
            <person name="Muensterkoetter M."/>
            <person name="Nagy L.G."/>
        </authorList>
    </citation>
    <scope>NUCLEOTIDE SEQUENCE [LARGE SCALE GENOMIC DNA]</scope>
    <source>
        <strain evidence="3">Ar21-2</strain>
    </source>
</reference>
<protein>
    <submittedName>
        <fullName evidence="2">Uncharacterized protein</fullName>
    </submittedName>
</protein>
<dbReference type="Proteomes" id="UP000217790">
    <property type="component" value="Unassembled WGS sequence"/>
</dbReference>
<organism evidence="2 3">
    <name type="scientific">Armillaria gallica</name>
    <name type="common">Bulbous honey fungus</name>
    <name type="synonym">Armillaria bulbosa</name>
    <dbReference type="NCBI Taxonomy" id="47427"/>
    <lineage>
        <taxon>Eukaryota</taxon>
        <taxon>Fungi</taxon>
        <taxon>Dikarya</taxon>
        <taxon>Basidiomycota</taxon>
        <taxon>Agaricomycotina</taxon>
        <taxon>Agaricomycetes</taxon>
        <taxon>Agaricomycetidae</taxon>
        <taxon>Agaricales</taxon>
        <taxon>Marasmiineae</taxon>
        <taxon>Physalacriaceae</taxon>
        <taxon>Armillaria</taxon>
    </lineage>
</organism>
<evidence type="ECO:0000313" key="2">
    <source>
        <dbReference type="EMBL" id="PBK93700.1"/>
    </source>
</evidence>
<feature type="region of interest" description="Disordered" evidence="1">
    <location>
        <begin position="41"/>
        <end position="61"/>
    </location>
</feature>
<dbReference type="EMBL" id="KZ293656">
    <property type="protein sequence ID" value="PBK93700.1"/>
    <property type="molecule type" value="Genomic_DNA"/>
</dbReference>
<dbReference type="PANTHER" id="PTHR33099">
    <property type="entry name" value="FE2OG DIOXYGENASE DOMAIN-CONTAINING PROTEIN"/>
    <property type="match status" value="1"/>
</dbReference>
<proteinExistence type="predicted"/>
<name>A0A2H3DHW5_ARMGA</name>
<evidence type="ECO:0000256" key="1">
    <source>
        <dbReference type="SAM" id="MobiDB-lite"/>
    </source>
</evidence>
<evidence type="ECO:0000313" key="3">
    <source>
        <dbReference type="Proteomes" id="UP000217790"/>
    </source>
</evidence>
<dbReference type="OrthoDB" id="124582at2759"/>
<accession>A0A2H3DHW5</accession>
<dbReference type="InParanoid" id="A0A2H3DHW5"/>
<feature type="region of interest" description="Disordered" evidence="1">
    <location>
        <begin position="91"/>
        <end position="120"/>
    </location>
</feature>
<sequence length="454" mass="49774">MERPSLTSALLVYRGRERKSKTDGDHEITLTLSADDDEFKVKDNRRRNTQQGGKHDERTQPTIALGDGVWGKATSADSQYVTHRSALKGGFLGADAGRSARRSKAKSMPGSRSLRPNNSKADACEDVSCHRLISSTFKHSDRQILPSRRHSGFKACACSLYAILKTRTLPTAGRLLPLAGRSSSPAHEAAHWLMGAPFLSIFLSMSNQTLDIQYRDRRLRAFVENLFGDAYMTLSSGHDVESQGKGGERVYAGKGSHGIEDVAFTLRADWARWILFRRSIKVDVYLRGDNPSIPPCKCYTTEYIPFDHLFEDPVVVPTLGTAGAGQPDLSLREATINGQLGIPVTGTGLTEEGCSQYTPTPNLIVDGIGSIGLPLSTRDARLIIDNASQAPYGHNGQTIANPDVRDTWEISADKITTQNPDWESFLKDTVVPSVLQVLGMQVAAPVYELYKLLL</sequence>
<dbReference type="PANTHER" id="PTHR33099:SF7">
    <property type="entry name" value="MYND-TYPE DOMAIN-CONTAINING PROTEIN"/>
    <property type="match status" value="1"/>
</dbReference>
<gene>
    <name evidence="2" type="ORF">ARMGADRAFT_1079988</name>
</gene>
<dbReference type="AlphaFoldDB" id="A0A2H3DHW5"/>